<dbReference type="Pfam" id="PF00005">
    <property type="entry name" value="ABC_tran"/>
    <property type="match status" value="1"/>
</dbReference>
<keyword evidence="2" id="KW-0813">Transport</keyword>
<name>A0ABV5X3S0_9MICO</name>
<keyword evidence="4 6" id="KW-0067">ATP-binding</keyword>
<dbReference type="EMBL" id="JBHMAU010000071">
    <property type="protein sequence ID" value="MFB9777101.1"/>
    <property type="molecule type" value="Genomic_DNA"/>
</dbReference>
<evidence type="ECO:0000256" key="2">
    <source>
        <dbReference type="ARBA" id="ARBA00022448"/>
    </source>
</evidence>
<comment type="caution">
    <text evidence="6">The sequence shown here is derived from an EMBL/GenBank/DDBJ whole genome shotgun (WGS) entry which is preliminary data.</text>
</comment>
<dbReference type="PROSITE" id="PS00211">
    <property type="entry name" value="ABC_TRANSPORTER_1"/>
    <property type="match status" value="1"/>
</dbReference>
<organism evidence="6 7">
    <name type="scientific">Brevibacterium otitidis</name>
    <dbReference type="NCBI Taxonomy" id="53364"/>
    <lineage>
        <taxon>Bacteria</taxon>
        <taxon>Bacillati</taxon>
        <taxon>Actinomycetota</taxon>
        <taxon>Actinomycetes</taxon>
        <taxon>Micrococcales</taxon>
        <taxon>Brevibacteriaceae</taxon>
        <taxon>Brevibacterium</taxon>
    </lineage>
</organism>
<accession>A0ABV5X3S0</accession>
<sequence>MLNIQSISKTYRDHTALDSIDFHVDPGEIVGFLGPNGAGKTTAMKILLGLTRQDSGTAEVASQPYREIVNPGTIVGSLLGTECFHPGRTGRETLRLAALTMGVPKSRIPVVCEQVGLSRAETRRRVGAYSLGMKQRLGLALALLGRPSALVLDEPSNGLDPQGQHWLGELLTDLKQSGCAVLLSSHQLSAVSRIADRVVMIAKGRIVADEKMSSLQARADDVEELYFRLTSGADRATAA</sequence>
<dbReference type="RefSeq" id="WP_376841003.1">
    <property type="nucleotide sequence ID" value="NZ_JBHMAU010000071.1"/>
</dbReference>
<evidence type="ECO:0000313" key="6">
    <source>
        <dbReference type="EMBL" id="MFB9777101.1"/>
    </source>
</evidence>
<proteinExistence type="inferred from homology"/>
<dbReference type="SMART" id="SM00382">
    <property type="entry name" value="AAA"/>
    <property type="match status" value="1"/>
</dbReference>
<dbReference type="GO" id="GO:0005524">
    <property type="term" value="F:ATP binding"/>
    <property type="evidence" value="ECO:0007669"/>
    <property type="project" value="UniProtKB-KW"/>
</dbReference>
<evidence type="ECO:0000313" key="7">
    <source>
        <dbReference type="Proteomes" id="UP001589707"/>
    </source>
</evidence>
<dbReference type="PANTHER" id="PTHR43335">
    <property type="entry name" value="ABC TRANSPORTER, ATP-BINDING PROTEIN"/>
    <property type="match status" value="1"/>
</dbReference>
<evidence type="ECO:0000259" key="5">
    <source>
        <dbReference type="PROSITE" id="PS50893"/>
    </source>
</evidence>
<dbReference type="Proteomes" id="UP001589707">
    <property type="component" value="Unassembled WGS sequence"/>
</dbReference>
<feature type="domain" description="ABC transporter" evidence="5">
    <location>
        <begin position="2"/>
        <end position="228"/>
    </location>
</feature>
<reference evidence="6 7" key="1">
    <citation type="submission" date="2024-09" db="EMBL/GenBank/DDBJ databases">
        <authorList>
            <person name="Sun Q."/>
            <person name="Mori K."/>
        </authorList>
    </citation>
    <scope>NUCLEOTIDE SEQUENCE [LARGE SCALE GENOMIC DNA]</scope>
    <source>
        <strain evidence="6 7">JCM 11683</strain>
    </source>
</reference>
<evidence type="ECO:0000256" key="1">
    <source>
        <dbReference type="ARBA" id="ARBA00005417"/>
    </source>
</evidence>
<protein>
    <submittedName>
        <fullName evidence="6">ABC transporter ATP-binding protein</fullName>
    </submittedName>
</protein>
<evidence type="ECO:0000256" key="4">
    <source>
        <dbReference type="ARBA" id="ARBA00022840"/>
    </source>
</evidence>
<keyword evidence="3" id="KW-0547">Nucleotide-binding</keyword>
<dbReference type="PANTHER" id="PTHR43335:SF4">
    <property type="entry name" value="ABC TRANSPORTER, ATP-BINDING PROTEIN"/>
    <property type="match status" value="1"/>
</dbReference>
<gene>
    <name evidence="6" type="ORF">ACFFN1_11940</name>
</gene>
<evidence type="ECO:0000256" key="3">
    <source>
        <dbReference type="ARBA" id="ARBA00022741"/>
    </source>
</evidence>
<dbReference type="InterPro" id="IPR027417">
    <property type="entry name" value="P-loop_NTPase"/>
</dbReference>
<dbReference type="Gene3D" id="3.40.50.300">
    <property type="entry name" value="P-loop containing nucleotide triphosphate hydrolases"/>
    <property type="match status" value="1"/>
</dbReference>
<dbReference type="InterPro" id="IPR017871">
    <property type="entry name" value="ABC_transporter-like_CS"/>
</dbReference>
<dbReference type="InterPro" id="IPR003593">
    <property type="entry name" value="AAA+_ATPase"/>
</dbReference>
<comment type="similarity">
    <text evidence="1">Belongs to the ABC transporter superfamily.</text>
</comment>
<dbReference type="SUPFAM" id="SSF52540">
    <property type="entry name" value="P-loop containing nucleoside triphosphate hydrolases"/>
    <property type="match status" value="1"/>
</dbReference>
<dbReference type="InterPro" id="IPR003439">
    <property type="entry name" value="ABC_transporter-like_ATP-bd"/>
</dbReference>
<keyword evidence="7" id="KW-1185">Reference proteome</keyword>
<dbReference type="PROSITE" id="PS50893">
    <property type="entry name" value="ABC_TRANSPORTER_2"/>
    <property type="match status" value="1"/>
</dbReference>